<dbReference type="Proteomes" id="UP000266673">
    <property type="component" value="Unassembled WGS sequence"/>
</dbReference>
<keyword evidence="1" id="KW-0812">Transmembrane</keyword>
<name>A0A397VKV9_9GLOM</name>
<dbReference type="AlphaFoldDB" id="A0A397VKV9"/>
<accession>A0A397VKV9</accession>
<evidence type="ECO:0000256" key="1">
    <source>
        <dbReference type="SAM" id="Phobius"/>
    </source>
</evidence>
<sequence length="235" mass="26300">MLMISRDNIHHKKLLDSEVDAVSISSINNDNKRKPSIMIEARNVHFTTLIDCSHSTSVDLPSITSESIVINTDSPNSYPYQTTPLSFRTSYSPSPTSTSILSESPCITLKPSTVIPIPSLRTTDQTITQSRSPHHLNGSVRTKDYPDSSPFDYGSPYHIPAILGTTMAIFMALTLIIIIIKKAIFINLGKDIRYEKRERHNRFDRSSFVVLDDNVESDHGNKGLINIDVIEKNDL</sequence>
<keyword evidence="3" id="KW-1185">Reference proteome</keyword>
<proteinExistence type="predicted"/>
<keyword evidence="1" id="KW-0472">Membrane</keyword>
<keyword evidence="1" id="KW-1133">Transmembrane helix</keyword>
<organism evidence="2 3">
    <name type="scientific">Gigaspora rosea</name>
    <dbReference type="NCBI Taxonomy" id="44941"/>
    <lineage>
        <taxon>Eukaryota</taxon>
        <taxon>Fungi</taxon>
        <taxon>Fungi incertae sedis</taxon>
        <taxon>Mucoromycota</taxon>
        <taxon>Glomeromycotina</taxon>
        <taxon>Glomeromycetes</taxon>
        <taxon>Diversisporales</taxon>
        <taxon>Gigasporaceae</taxon>
        <taxon>Gigaspora</taxon>
    </lineage>
</organism>
<evidence type="ECO:0000313" key="3">
    <source>
        <dbReference type="Proteomes" id="UP000266673"/>
    </source>
</evidence>
<feature type="transmembrane region" description="Helical" evidence="1">
    <location>
        <begin position="157"/>
        <end position="180"/>
    </location>
</feature>
<evidence type="ECO:0000313" key="2">
    <source>
        <dbReference type="EMBL" id="RIB19816.1"/>
    </source>
</evidence>
<comment type="caution">
    <text evidence="2">The sequence shown here is derived from an EMBL/GenBank/DDBJ whole genome shotgun (WGS) entry which is preliminary data.</text>
</comment>
<protein>
    <submittedName>
        <fullName evidence="2">Uncharacterized protein</fullName>
    </submittedName>
</protein>
<reference evidence="2 3" key="1">
    <citation type="submission" date="2018-06" db="EMBL/GenBank/DDBJ databases">
        <title>Comparative genomics reveals the genomic features of Rhizophagus irregularis, R. cerebriforme, R. diaphanum and Gigaspora rosea, and their symbiotic lifestyle signature.</title>
        <authorList>
            <person name="Morin E."/>
            <person name="San Clemente H."/>
            <person name="Chen E.C.H."/>
            <person name="De La Providencia I."/>
            <person name="Hainaut M."/>
            <person name="Kuo A."/>
            <person name="Kohler A."/>
            <person name="Murat C."/>
            <person name="Tang N."/>
            <person name="Roy S."/>
            <person name="Loubradou J."/>
            <person name="Henrissat B."/>
            <person name="Grigoriev I.V."/>
            <person name="Corradi N."/>
            <person name="Roux C."/>
            <person name="Martin F.M."/>
        </authorList>
    </citation>
    <scope>NUCLEOTIDE SEQUENCE [LARGE SCALE GENOMIC DNA]</scope>
    <source>
        <strain evidence="2 3">DAOM 194757</strain>
    </source>
</reference>
<dbReference type="OrthoDB" id="2381057at2759"/>
<dbReference type="EMBL" id="QKWP01000452">
    <property type="protein sequence ID" value="RIB19816.1"/>
    <property type="molecule type" value="Genomic_DNA"/>
</dbReference>
<gene>
    <name evidence="2" type="ORF">C2G38_1240753</name>
</gene>